<dbReference type="GO" id="GO:0044614">
    <property type="term" value="C:nuclear pore cytoplasmic filaments"/>
    <property type="evidence" value="ECO:0007669"/>
    <property type="project" value="TreeGrafter"/>
</dbReference>
<evidence type="ECO:0000256" key="9">
    <source>
        <dbReference type="ARBA" id="ARBA00026227"/>
    </source>
</evidence>
<dbReference type="PANTHER" id="PTHR12960">
    <property type="entry name" value="GLE-1-RELATED"/>
    <property type="match status" value="1"/>
</dbReference>
<dbReference type="GO" id="GO:0005737">
    <property type="term" value="C:cytoplasm"/>
    <property type="evidence" value="ECO:0007669"/>
    <property type="project" value="TreeGrafter"/>
</dbReference>
<keyword evidence="13" id="KW-1185">Reference proteome</keyword>
<feature type="region of interest" description="Disordered" evidence="11">
    <location>
        <begin position="232"/>
        <end position="255"/>
    </location>
</feature>
<sequence length="698" mass="77339">MMVRYGVGLSSSSSSSSLSSLDDGYVHAGSQSPLTPRRHGGAEYSSSLSAAHDRASSSHLTLNGDELYSSLTTPPSALRSSSAAKLASNSARRDRSVSFQRTASSPEPPSSPIDTPSLPRRSVHAASCPGQQSRGKSPSWFTRGNEGGSIDDQSSTGSEDDSEEEQWPVRPAITARPRAAGGERRQHLNARAKEEDAAFQQRVHLAAQTNGWDEDEERERRSILKQIAKRSRSASVALLFSPPAREQNKGTDLEDVQDVTNLLESLRLRQAEQERTEKEAFERREKALWEQIELAIEHEEREAARRAKEEGERLAASRAAQAAAEKRAKEAREAEERLIAKEKEVKEKMDREQKEEAAREAAKAQEAKRDEEEAARVESQGGGASLKTEAKVEWERWRREMTRIKTEVLPAVSSNPVWRKQCFQAKRAITPKIGQLTNTRSEIIRITMDIGSTISAARDASPGGETYTWMLNHLCKCLIRQAEQEVTAKQDTAFPLARVVIWLLLEGHTQLGEVLMARLTKKCCWVLGFVPERPASMDSAEHAKLIGRASPEESSLQFTSRMCGILAFYSACITIKPTIPPSGKALDLNLIPAHFRPSALWTWQARCVTPPMTDHALSPALWATLLEVAGPNLLQVYSRQIVKLWNLLLEQGIRQAKAGFVKDESANAATTRLRLLLEDWSKEGKICNPTPGSEMLSQ</sequence>
<dbReference type="OrthoDB" id="420884at2759"/>
<dbReference type="GO" id="GO:0005543">
    <property type="term" value="F:phospholipid binding"/>
    <property type="evidence" value="ECO:0007669"/>
    <property type="project" value="TreeGrafter"/>
</dbReference>
<dbReference type="GO" id="GO:0016973">
    <property type="term" value="P:poly(A)+ mRNA export from nucleus"/>
    <property type="evidence" value="ECO:0007669"/>
    <property type="project" value="InterPro"/>
</dbReference>
<dbReference type="GO" id="GO:0015031">
    <property type="term" value="P:protein transport"/>
    <property type="evidence" value="ECO:0007669"/>
    <property type="project" value="UniProtKB-KW"/>
</dbReference>
<dbReference type="GeneID" id="37038971"/>
<keyword evidence="4" id="KW-0509">mRNA transport</keyword>
<feature type="compositionally biased region" description="Basic and acidic residues" evidence="11">
    <location>
        <begin position="303"/>
        <end position="315"/>
    </location>
</feature>
<evidence type="ECO:0000256" key="7">
    <source>
        <dbReference type="ARBA" id="ARBA00023132"/>
    </source>
</evidence>
<dbReference type="Gene3D" id="1.25.40.510">
    <property type="entry name" value="GLE1-like"/>
    <property type="match status" value="1"/>
</dbReference>
<dbReference type="PANTHER" id="PTHR12960:SF0">
    <property type="entry name" value="MRNA EXPORT FACTOR GLE1"/>
    <property type="match status" value="1"/>
</dbReference>
<proteinExistence type="inferred from homology"/>
<feature type="compositionally biased region" description="Low complexity" evidence="11">
    <location>
        <begin position="69"/>
        <end position="90"/>
    </location>
</feature>
<dbReference type="RefSeq" id="XP_025368378.1">
    <property type="nucleotide sequence ID" value="XM_025517101.1"/>
</dbReference>
<feature type="region of interest" description="Disordered" evidence="11">
    <location>
        <begin position="303"/>
        <end position="331"/>
    </location>
</feature>
<evidence type="ECO:0000256" key="11">
    <source>
        <dbReference type="SAM" id="MobiDB-lite"/>
    </source>
</evidence>
<dbReference type="InterPro" id="IPR038506">
    <property type="entry name" value="GLE1-like_sf"/>
</dbReference>
<gene>
    <name evidence="12" type="ORF">IE81DRAFT_367681</name>
</gene>
<dbReference type="InterPro" id="IPR012476">
    <property type="entry name" value="GLE1"/>
</dbReference>
<feature type="region of interest" description="Disordered" evidence="11">
    <location>
        <begin position="1"/>
        <end position="198"/>
    </location>
</feature>
<evidence type="ECO:0000256" key="4">
    <source>
        <dbReference type="ARBA" id="ARBA00022816"/>
    </source>
</evidence>
<dbReference type="GO" id="GO:0031369">
    <property type="term" value="F:translation initiation factor binding"/>
    <property type="evidence" value="ECO:0007669"/>
    <property type="project" value="TreeGrafter"/>
</dbReference>
<dbReference type="Pfam" id="PF07817">
    <property type="entry name" value="GLE1"/>
    <property type="match status" value="1"/>
</dbReference>
<keyword evidence="3" id="KW-0813">Transport</keyword>
<dbReference type="GO" id="GO:0000822">
    <property type="term" value="F:inositol hexakisphosphate binding"/>
    <property type="evidence" value="ECO:0007669"/>
    <property type="project" value="TreeGrafter"/>
</dbReference>
<evidence type="ECO:0000256" key="1">
    <source>
        <dbReference type="ARBA" id="ARBA00004567"/>
    </source>
</evidence>
<keyword evidence="6" id="KW-0811">Translocation</keyword>
<dbReference type="EMBL" id="KZ819397">
    <property type="protein sequence ID" value="PWN41218.1"/>
    <property type="molecule type" value="Genomic_DNA"/>
</dbReference>
<dbReference type="InParanoid" id="A0A316VW95"/>
<feature type="compositionally biased region" description="Basic and acidic residues" evidence="11">
    <location>
        <begin position="181"/>
        <end position="196"/>
    </location>
</feature>
<keyword evidence="7" id="KW-0906">Nuclear pore complex</keyword>
<accession>A0A316VW95</accession>
<comment type="similarity">
    <text evidence="2">Belongs to the GLE1 family.</text>
</comment>
<feature type="compositionally biased region" description="Polar residues" evidence="11">
    <location>
        <begin position="129"/>
        <end position="142"/>
    </location>
</feature>
<protein>
    <recommendedName>
        <fullName evidence="9">mRNA export factor GLE1</fullName>
    </recommendedName>
    <alternativeName>
        <fullName evidence="10">Nucleoporin GLE1</fullName>
    </alternativeName>
</protein>
<feature type="compositionally biased region" description="Basic and acidic residues" evidence="11">
    <location>
        <begin position="346"/>
        <end position="376"/>
    </location>
</feature>
<dbReference type="AlphaFoldDB" id="A0A316VW95"/>
<evidence type="ECO:0000256" key="8">
    <source>
        <dbReference type="ARBA" id="ARBA00023242"/>
    </source>
</evidence>
<feature type="compositionally biased region" description="Low complexity" evidence="11">
    <location>
        <begin position="9"/>
        <end position="21"/>
    </location>
</feature>
<organism evidence="12 13">
    <name type="scientific">Ceraceosorus guamensis</name>
    <dbReference type="NCBI Taxonomy" id="1522189"/>
    <lineage>
        <taxon>Eukaryota</taxon>
        <taxon>Fungi</taxon>
        <taxon>Dikarya</taxon>
        <taxon>Basidiomycota</taxon>
        <taxon>Ustilaginomycotina</taxon>
        <taxon>Exobasidiomycetes</taxon>
        <taxon>Ceraceosorales</taxon>
        <taxon>Ceraceosoraceae</taxon>
        <taxon>Ceraceosorus</taxon>
    </lineage>
</organism>
<reference evidence="12 13" key="1">
    <citation type="journal article" date="2018" name="Mol. Biol. Evol.">
        <title>Broad Genomic Sampling Reveals a Smut Pathogenic Ancestry of the Fungal Clade Ustilaginomycotina.</title>
        <authorList>
            <person name="Kijpornyongpan T."/>
            <person name="Mondo S.J."/>
            <person name="Barry K."/>
            <person name="Sandor L."/>
            <person name="Lee J."/>
            <person name="Lipzen A."/>
            <person name="Pangilinan J."/>
            <person name="LaButti K."/>
            <person name="Hainaut M."/>
            <person name="Henrissat B."/>
            <person name="Grigoriev I.V."/>
            <person name="Spatafora J.W."/>
            <person name="Aime M.C."/>
        </authorList>
    </citation>
    <scope>NUCLEOTIDE SEQUENCE [LARGE SCALE GENOMIC DNA]</scope>
    <source>
        <strain evidence="12 13">MCA 4658</strain>
    </source>
</reference>
<evidence type="ECO:0000256" key="6">
    <source>
        <dbReference type="ARBA" id="ARBA00023010"/>
    </source>
</evidence>
<evidence type="ECO:0000313" key="12">
    <source>
        <dbReference type="EMBL" id="PWN41218.1"/>
    </source>
</evidence>
<evidence type="ECO:0000313" key="13">
    <source>
        <dbReference type="Proteomes" id="UP000245783"/>
    </source>
</evidence>
<keyword evidence="8" id="KW-0539">Nucleus</keyword>
<evidence type="ECO:0000256" key="10">
    <source>
        <dbReference type="ARBA" id="ARBA00029983"/>
    </source>
</evidence>
<evidence type="ECO:0000256" key="3">
    <source>
        <dbReference type="ARBA" id="ARBA00022448"/>
    </source>
</evidence>
<name>A0A316VW95_9BASI</name>
<dbReference type="Proteomes" id="UP000245783">
    <property type="component" value="Unassembled WGS sequence"/>
</dbReference>
<evidence type="ECO:0000256" key="5">
    <source>
        <dbReference type="ARBA" id="ARBA00022927"/>
    </source>
</evidence>
<keyword evidence="5" id="KW-0653">Protein transport</keyword>
<evidence type="ECO:0000256" key="2">
    <source>
        <dbReference type="ARBA" id="ARBA00011056"/>
    </source>
</evidence>
<feature type="region of interest" description="Disordered" evidence="11">
    <location>
        <begin position="346"/>
        <end position="390"/>
    </location>
</feature>
<comment type="subcellular location">
    <subcellularLocation>
        <location evidence="1">Nucleus</location>
        <location evidence="1">Nuclear pore complex</location>
    </subcellularLocation>
</comment>
<dbReference type="STRING" id="1522189.A0A316VW95"/>